<feature type="transmembrane region" description="Helical" evidence="6">
    <location>
        <begin position="345"/>
        <end position="365"/>
    </location>
</feature>
<evidence type="ECO:0000313" key="9">
    <source>
        <dbReference type="Proteomes" id="UP001178507"/>
    </source>
</evidence>
<dbReference type="InterPro" id="IPR011992">
    <property type="entry name" value="EF-hand-dom_pair"/>
</dbReference>
<dbReference type="PROSITE" id="PS50222">
    <property type="entry name" value="EF_HAND_2"/>
    <property type="match status" value="2"/>
</dbReference>
<dbReference type="GO" id="GO:0016020">
    <property type="term" value="C:membrane"/>
    <property type="evidence" value="ECO:0007669"/>
    <property type="project" value="UniProtKB-SubCell"/>
</dbReference>
<feature type="transmembrane region" description="Helical" evidence="6">
    <location>
        <begin position="479"/>
        <end position="496"/>
    </location>
</feature>
<dbReference type="InterPro" id="IPR018247">
    <property type="entry name" value="EF_Hand_1_Ca_BS"/>
</dbReference>
<evidence type="ECO:0000256" key="1">
    <source>
        <dbReference type="ARBA" id="ARBA00004141"/>
    </source>
</evidence>
<dbReference type="EMBL" id="CAUJNA010003320">
    <property type="protein sequence ID" value="CAJ1399011.1"/>
    <property type="molecule type" value="Genomic_DNA"/>
</dbReference>
<dbReference type="PANTHER" id="PTHR10877">
    <property type="entry name" value="POLYCYSTIN FAMILY MEMBER"/>
    <property type="match status" value="1"/>
</dbReference>
<dbReference type="Pfam" id="PF13499">
    <property type="entry name" value="EF-hand_7"/>
    <property type="match status" value="1"/>
</dbReference>
<dbReference type="SMART" id="SM00054">
    <property type="entry name" value="EFh"/>
    <property type="match status" value="2"/>
</dbReference>
<keyword evidence="4 6" id="KW-1133">Transmembrane helix</keyword>
<feature type="domain" description="EF-hand" evidence="7">
    <location>
        <begin position="67"/>
        <end position="102"/>
    </location>
</feature>
<gene>
    <name evidence="8" type="ORF">EVOR1521_LOCUS22642</name>
</gene>
<evidence type="ECO:0000256" key="6">
    <source>
        <dbReference type="SAM" id="Phobius"/>
    </source>
</evidence>
<dbReference type="InterPro" id="IPR013122">
    <property type="entry name" value="PKD1_2_channel"/>
</dbReference>
<dbReference type="Gene3D" id="1.10.238.10">
    <property type="entry name" value="EF-hand"/>
    <property type="match status" value="1"/>
</dbReference>
<feature type="transmembrane region" description="Helical" evidence="6">
    <location>
        <begin position="395"/>
        <end position="411"/>
    </location>
</feature>
<comment type="subcellular location">
    <subcellularLocation>
        <location evidence="1">Membrane</location>
        <topology evidence="1">Multi-pass membrane protein</topology>
    </subcellularLocation>
</comment>
<dbReference type="AlphaFoldDB" id="A0AA36J4F1"/>
<reference evidence="8" key="1">
    <citation type="submission" date="2023-08" db="EMBL/GenBank/DDBJ databases">
        <authorList>
            <person name="Chen Y."/>
            <person name="Shah S."/>
            <person name="Dougan E. K."/>
            <person name="Thang M."/>
            <person name="Chan C."/>
        </authorList>
    </citation>
    <scope>NUCLEOTIDE SEQUENCE</scope>
</reference>
<keyword evidence="3" id="KW-0106">Calcium</keyword>
<dbReference type="PANTHER" id="PTHR10877:SF183">
    <property type="entry name" value="AT14535P-RELATED"/>
    <property type="match status" value="1"/>
</dbReference>
<evidence type="ECO:0000256" key="4">
    <source>
        <dbReference type="ARBA" id="ARBA00022989"/>
    </source>
</evidence>
<name>A0AA36J4F1_9DINO</name>
<organism evidence="8 9">
    <name type="scientific">Effrenium voratum</name>
    <dbReference type="NCBI Taxonomy" id="2562239"/>
    <lineage>
        <taxon>Eukaryota</taxon>
        <taxon>Sar</taxon>
        <taxon>Alveolata</taxon>
        <taxon>Dinophyceae</taxon>
        <taxon>Suessiales</taxon>
        <taxon>Symbiodiniaceae</taxon>
        <taxon>Effrenium</taxon>
    </lineage>
</organism>
<dbReference type="InterPro" id="IPR002048">
    <property type="entry name" value="EF_hand_dom"/>
</dbReference>
<keyword evidence="9" id="KW-1185">Reference proteome</keyword>
<evidence type="ECO:0000256" key="3">
    <source>
        <dbReference type="ARBA" id="ARBA00022837"/>
    </source>
</evidence>
<dbReference type="GO" id="GO:0005509">
    <property type="term" value="F:calcium ion binding"/>
    <property type="evidence" value="ECO:0007669"/>
    <property type="project" value="InterPro"/>
</dbReference>
<comment type="caution">
    <text evidence="8">The sequence shown here is derived from an EMBL/GenBank/DDBJ whole genome shotgun (WGS) entry which is preliminary data.</text>
</comment>
<feature type="domain" description="EF-hand" evidence="7">
    <location>
        <begin position="31"/>
        <end position="66"/>
    </location>
</feature>
<dbReference type="CDD" id="cd00051">
    <property type="entry name" value="EFh"/>
    <property type="match status" value="1"/>
</dbReference>
<evidence type="ECO:0000256" key="5">
    <source>
        <dbReference type="ARBA" id="ARBA00023136"/>
    </source>
</evidence>
<dbReference type="Pfam" id="PF08016">
    <property type="entry name" value="PKD_channel"/>
    <property type="match status" value="1"/>
</dbReference>
<keyword evidence="5 6" id="KW-0472">Membrane</keyword>
<feature type="transmembrane region" description="Helical" evidence="6">
    <location>
        <begin position="516"/>
        <end position="538"/>
    </location>
</feature>
<keyword evidence="2 6" id="KW-0812">Transmembrane</keyword>
<dbReference type="Proteomes" id="UP001178507">
    <property type="component" value="Unassembled WGS sequence"/>
</dbReference>
<proteinExistence type="predicted"/>
<dbReference type="SUPFAM" id="SSF47473">
    <property type="entry name" value="EF-hand"/>
    <property type="match status" value="1"/>
</dbReference>
<feature type="transmembrane region" description="Helical" evidence="6">
    <location>
        <begin position="585"/>
        <end position="606"/>
    </location>
</feature>
<dbReference type="InterPro" id="IPR051223">
    <property type="entry name" value="Polycystin"/>
</dbReference>
<evidence type="ECO:0000259" key="7">
    <source>
        <dbReference type="PROSITE" id="PS50222"/>
    </source>
</evidence>
<dbReference type="PROSITE" id="PS00018">
    <property type="entry name" value="EF_HAND_1"/>
    <property type="match status" value="1"/>
</dbReference>
<evidence type="ECO:0000313" key="8">
    <source>
        <dbReference type="EMBL" id="CAJ1399011.1"/>
    </source>
</evidence>
<accession>A0AA36J4F1</accession>
<protein>
    <recommendedName>
        <fullName evidence="7">EF-hand domain-containing protein</fullName>
    </recommendedName>
</protein>
<sequence>MAQPEEMQDKIMQLNSLQIWTKISDGDLHLVTFKDVQELFHVMDDNKKGFVSGSDLMMLQAVAGVKLSEQDLRELVRDADKDGSGNISAEELYDAITKGAIAFNVVKENLRKKEVELKSHQCEREKLIEWMKWEYETSTALWSLPTVIGTCVTFALVASTHIDLFSAFRIHQGMEANFPSIINVVKYKVVDIRTTNIWTRQWYIPTIFRQDPAYDPVPGRVTAMNQMIFGARMSKFYRDPVPCPVNEVIRDVYNSRSGSCYYHGELKESSVVFPYHLAQPVLLDMFENMTQIPWLDEAVATMEYQILTYNANLNHFTLYIHQFINDLNPEIRHRFQHESFIAEPYLSGASFIPDVLLLLLCLRSVYLNLKELLPAVMAGLDGFLTYMTGWKVVEWTSIIFSMACFGFWMSINMELSVDLPRVIAAYPKGELDAAIREKGHYLSLDELEETVSMEDLVRLCGDVMRVGSKIRDEHELMRTMFAVNFIALIFRFFLSFQANPRLDIVVQTLVDCTPNVAHFFIVFSAIFTCYAFAGHFLFGGIMEGYSTVLASLFFCYRGSVGFDVLKEMPVGEQVLGYSWVLSYQLLVSSLILSMLIGIVFGSYYAVQGAAGQPQTLWEQVRKAIQTAAETRNFMSLWTLIVLLEDDDYPAHPQKTVTALSLKKAFEKEKMSRQNAEYLLRKTVEYAKDRLEQPVLDLPDAVKIIGNSFNVMQKNEETLEQSAILLQKSVGSDSLLVGMRKQERRARTQEPTAPKTSLEILEKGVENLDEMLADLKYSQERTIQIISTKLEEERHATLARHHRLQGLLEEFKGRLVRGQRGISRLKSFMGAADFASIQHIPEQMENDLMRCFGSRPALAREMLQPSQVNMLERQCREIQQQLQDVSEEFRSLTDCQPTLWDLTIKCRKLKALPEQRVSF</sequence>
<evidence type="ECO:0000256" key="2">
    <source>
        <dbReference type="ARBA" id="ARBA00022692"/>
    </source>
</evidence>